<sequence length="104" mass="11195">MKLSYPDSNSAKSQTVQRRAPLSCSLIGDNEKTPRWFESSDCVEAVLSVPSCSSWFPSFQSCPILSPPPSSSLPPLSVASSWLCISSPLLSLSALLIYHFSAAD</sequence>
<gene>
    <name evidence="2" type="ORF">FQA47_008102</name>
</gene>
<dbReference type="Proteomes" id="UP000646548">
    <property type="component" value="Unassembled WGS sequence"/>
</dbReference>
<feature type="transmembrane region" description="Helical" evidence="1">
    <location>
        <begin position="79"/>
        <end position="100"/>
    </location>
</feature>
<proteinExistence type="predicted"/>
<keyword evidence="1" id="KW-0812">Transmembrane</keyword>
<evidence type="ECO:0000256" key="1">
    <source>
        <dbReference type="SAM" id="Phobius"/>
    </source>
</evidence>
<accession>A0A834CJR7</accession>
<keyword evidence="1" id="KW-0472">Membrane</keyword>
<keyword evidence="1" id="KW-1133">Transmembrane helix</keyword>
<dbReference type="EMBL" id="WKFB01000294">
    <property type="protein sequence ID" value="KAF6728006.1"/>
    <property type="molecule type" value="Genomic_DNA"/>
</dbReference>
<dbReference type="AlphaFoldDB" id="A0A834CJR7"/>
<evidence type="ECO:0000313" key="3">
    <source>
        <dbReference type="Proteomes" id="UP000646548"/>
    </source>
</evidence>
<reference evidence="2" key="1">
    <citation type="journal article" name="BMC Genomics">
        <title>Long-read sequencing and de novo genome assembly of marine medaka (Oryzias melastigma).</title>
        <authorList>
            <person name="Liang P."/>
            <person name="Saqib H.S.A."/>
            <person name="Ni X."/>
            <person name="Shen Y."/>
        </authorList>
    </citation>
    <scope>NUCLEOTIDE SEQUENCE</scope>
    <source>
        <strain evidence="2">Bigg-433</strain>
    </source>
</reference>
<evidence type="ECO:0000313" key="2">
    <source>
        <dbReference type="EMBL" id="KAF6728006.1"/>
    </source>
</evidence>
<protein>
    <submittedName>
        <fullName evidence="2">Uncharacterized protein</fullName>
    </submittedName>
</protein>
<name>A0A834CJR7_ORYME</name>
<organism evidence="2 3">
    <name type="scientific">Oryzias melastigma</name>
    <name type="common">Marine medaka</name>
    <dbReference type="NCBI Taxonomy" id="30732"/>
    <lineage>
        <taxon>Eukaryota</taxon>
        <taxon>Metazoa</taxon>
        <taxon>Chordata</taxon>
        <taxon>Craniata</taxon>
        <taxon>Vertebrata</taxon>
        <taxon>Euteleostomi</taxon>
        <taxon>Actinopterygii</taxon>
        <taxon>Neopterygii</taxon>
        <taxon>Teleostei</taxon>
        <taxon>Neoteleostei</taxon>
        <taxon>Acanthomorphata</taxon>
        <taxon>Ovalentaria</taxon>
        <taxon>Atherinomorphae</taxon>
        <taxon>Beloniformes</taxon>
        <taxon>Adrianichthyidae</taxon>
        <taxon>Oryziinae</taxon>
        <taxon>Oryzias</taxon>
    </lineage>
</organism>
<comment type="caution">
    <text evidence="2">The sequence shown here is derived from an EMBL/GenBank/DDBJ whole genome shotgun (WGS) entry which is preliminary data.</text>
</comment>